<organism evidence="2 3">
    <name type="scientific">Hominimerdicola aceti</name>
    <dbReference type="NCBI Taxonomy" id="2981726"/>
    <lineage>
        <taxon>Bacteria</taxon>
        <taxon>Bacillati</taxon>
        <taxon>Bacillota</taxon>
        <taxon>Clostridia</taxon>
        <taxon>Eubacteriales</taxon>
        <taxon>Oscillospiraceae</taxon>
        <taxon>Hominimerdicola</taxon>
    </lineage>
</organism>
<evidence type="ECO:0000313" key="2">
    <source>
        <dbReference type="EMBL" id="MCU6706363.1"/>
    </source>
</evidence>
<gene>
    <name evidence="2" type="ORF">OCV57_10580</name>
</gene>
<feature type="domain" description="PRC-barrel" evidence="1">
    <location>
        <begin position="5"/>
        <end position="78"/>
    </location>
</feature>
<evidence type="ECO:0000259" key="1">
    <source>
        <dbReference type="Pfam" id="PF05239"/>
    </source>
</evidence>
<dbReference type="Proteomes" id="UP001208131">
    <property type="component" value="Unassembled WGS sequence"/>
</dbReference>
<keyword evidence="3" id="KW-1185">Reference proteome</keyword>
<dbReference type="Pfam" id="PF05239">
    <property type="entry name" value="PRC"/>
    <property type="match status" value="1"/>
</dbReference>
<dbReference type="AlphaFoldDB" id="A0AAE3LI14"/>
<dbReference type="EMBL" id="JAOQJZ010000011">
    <property type="protein sequence ID" value="MCU6706363.1"/>
    <property type="molecule type" value="Genomic_DNA"/>
</dbReference>
<protein>
    <submittedName>
        <fullName evidence="2">YlmC/YmxH family sporulation protein</fullName>
    </submittedName>
</protein>
<dbReference type="NCBIfam" id="TIGR02888">
    <property type="entry name" value="spore_YlmC_YmxH"/>
    <property type="match status" value="1"/>
</dbReference>
<dbReference type="SUPFAM" id="SSF50346">
    <property type="entry name" value="PRC-barrel domain"/>
    <property type="match status" value="1"/>
</dbReference>
<dbReference type="PANTHER" id="PTHR40061">
    <property type="entry name" value="SPORULATION PROTEIN YLMC-RELATED"/>
    <property type="match status" value="1"/>
</dbReference>
<reference evidence="2 3" key="1">
    <citation type="journal article" date="2021" name="ISME Commun">
        <title>Automated analysis of genomic sequences facilitates high-throughput and comprehensive description of bacteria.</title>
        <authorList>
            <person name="Hitch T.C.A."/>
        </authorList>
    </citation>
    <scope>NUCLEOTIDE SEQUENCE [LARGE SCALE GENOMIC DNA]</scope>
    <source>
        <strain evidence="2 3">Sanger_31</strain>
    </source>
</reference>
<evidence type="ECO:0000313" key="3">
    <source>
        <dbReference type="Proteomes" id="UP001208131"/>
    </source>
</evidence>
<dbReference type="InterPro" id="IPR027275">
    <property type="entry name" value="PRC-brl_dom"/>
</dbReference>
<dbReference type="Gene3D" id="2.30.30.240">
    <property type="entry name" value="PRC-barrel domain"/>
    <property type="match status" value="1"/>
</dbReference>
<proteinExistence type="predicted"/>
<accession>A0AAE3LI14</accession>
<dbReference type="RefSeq" id="WP_117923874.1">
    <property type="nucleotide sequence ID" value="NZ_JAOQJZ010000011.1"/>
</dbReference>
<sequence>MICSFSSLRNKEVVNMRTGLKIGYVDDIEMDTQGANIVSLIVYGKPRAFGIMGRDEDIIIKCSDIELIGEDTILVKFNDSAVCTKNRTVKIENLLK</sequence>
<dbReference type="InterPro" id="IPR014238">
    <property type="entry name" value="Spore_YlmC/YmxH"/>
</dbReference>
<name>A0AAE3LI14_9FIRM</name>
<dbReference type="PANTHER" id="PTHR40061:SF1">
    <property type="entry name" value="SPORULATION PROTEIN YLMC-RELATED"/>
    <property type="match status" value="1"/>
</dbReference>
<comment type="caution">
    <text evidence="2">The sequence shown here is derived from an EMBL/GenBank/DDBJ whole genome shotgun (WGS) entry which is preliminary data.</text>
</comment>
<dbReference type="InterPro" id="IPR011033">
    <property type="entry name" value="PRC_barrel-like_sf"/>
</dbReference>